<dbReference type="PANTHER" id="PTHR34819">
    <property type="entry name" value="LARGE CYSTEINE-RICH PERIPLASMIC PROTEIN OMCB"/>
    <property type="match status" value="1"/>
</dbReference>
<keyword evidence="4" id="KW-1185">Reference proteome</keyword>
<accession>A0ABW5ACR2</accession>
<dbReference type="InterPro" id="IPR055354">
    <property type="entry name" value="DUF7507"/>
</dbReference>
<dbReference type="NCBIfam" id="TIGR01451">
    <property type="entry name" value="B_ant_repeat"/>
    <property type="match status" value="2"/>
</dbReference>
<protein>
    <recommendedName>
        <fullName evidence="2">DUF7507 domain-containing protein</fullName>
    </recommendedName>
</protein>
<dbReference type="RefSeq" id="WP_377392847.1">
    <property type="nucleotide sequence ID" value="NZ_JBHUIX010000015.1"/>
</dbReference>
<proteinExistence type="predicted"/>
<dbReference type="InterPro" id="IPR013783">
    <property type="entry name" value="Ig-like_fold"/>
</dbReference>
<feature type="region of interest" description="Disordered" evidence="1">
    <location>
        <begin position="28"/>
        <end position="51"/>
    </location>
</feature>
<dbReference type="Proteomes" id="UP001597413">
    <property type="component" value="Unassembled WGS sequence"/>
</dbReference>
<dbReference type="InterPro" id="IPR047589">
    <property type="entry name" value="DUF11_rpt"/>
</dbReference>
<feature type="domain" description="DUF7507" evidence="2">
    <location>
        <begin position="62"/>
        <end position="165"/>
    </location>
</feature>
<organism evidence="3 4">
    <name type="scientific">Rhodobacter lacus</name>
    <dbReference type="NCBI Taxonomy" id="1641972"/>
    <lineage>
        <taxon>Bacteria</taxon>
        <taxon>Pseudomonadati</taxon>
        <taxon>Pseudomonadota</taxon>
        <taxon>Alphaproteobacteria</taxon>
        <taxon>Rhodobacterales</taxon>
        <taxon>Rhodobacter group</taxon>
        <taxon>Rhodobacter</taxon>
    </lineage>
</organism>
<gene>
    <name evidence="3" type="ORF">ACFSM0_16225</name>
</gene>
<feature type="non-terminal residue" evidence="3">
    <location>
        <position position="304"/>
    </location>
</feature>
<evidence type="ECO:0000259" key="2">
    <source>
        <dbReference type="Pfam" id="PF24346"/>
    </source>
</evidence>
<dbReference type="EMBL" id="JBHUIX010000015">
    <property type="protein sequence ID" value="MFD2175641.1"/>
    <property type="molecule type" value="Genomic_DNA"/>
</dbReference>
<feature type="non-terminal residue" evidence="3">
    <location>
        <position position="1"/>
    </location>
</feature>
<name>A0ABW5ACR2_9RHOB</name>
<dbReference type="Pfam" id="PF24346">
    <property type="entry name" value="DUF7507"/>
    <property type="match status" value="3"/>
</dbReference>
<feature type="domain" description="DUF7507" evidence="2">
    <location>
        <begin position="185"/>
        <end position="288"/>
    </location>
</feature>
<evidence type="ECO:0000256" key="1">
    <source>
        <dbReference type="SAM" id="MobiDB-lite"/>
    </source>
</evidence>
<dbReference type="InterPro" id="IPR051172">
    <property type="entry name" value="Chlamydia_OmcB"/>
</dbReference>
<evidence type="ECO:0000313" key="4">
    <source>
        <dbReference type="Proteomes" id="UP001597413"/>
    </source>
</evidence>
<feature type="region of interest" description="Disordered" evidence="1">
    <location>
        <begin position="274"/>
        <end position="304"/>
    </location>
</feature>
<feature type="domain" description="DUF7507" evidence="2">
    <location>
        <begin position="4"/>
        <end position="42"/>
    </location>
</feature>
<evidence type="ECO:0000313" key="3">
    <source>
        <dbReference type="EMBL" id="MFD2175641.1"/>
    </source>
</evidence>
<feature type="compositionally biased region" description="Polar residues" evidence="1">
    <location>
        <begin position="284"/>
        <end position="304"/>
    </location>
</feature>
<reference evidence="4" key="1">
    <citation type="journal article" date="2019" name="Int. J. Syst. Evol. Microbiol.">
        <title>The Global Catalogue of Microorganisms (GCM) 10K type strain sequencing project: providing services to taxonomists for standard genome sequencing and annotation.</title>
        <authorList>
            <consortium name="The Broad Institute Genomics Platform"/>
            <consortium name="The Broad Institute Genome Sequencing Center for Infectious Disease"/>
            <person name="Wu L."/>
            <person name="Ma J."/>
        </authorList>
    </citation>
    <scope>NUCLEOTIDE SEQUENCE [LARGE SCALE GENOMIC DNA]</scope>
    <source>
        <strain evidence="4">CCUG 55131</strain>
    </source>
</reference>
<sequence length="304" mass="29246">GASDTTSFTASYTLTQADVDAGSVSNTATVSAKDPSNAAVSDTSGTAPGNDSATVTSLAANAGIALVKTAMLHDDDGTPGVSAGDTIAYAFTVTNTGTVTLTNVTVSDPKVTVSGGPLASLAAGASDTTSFTASYALTQADVDAGSVSNTATVSAKDPTNAAVSDTSGTAPENDNATVMSLAANAGIALVKTATLLDDDGTPGVSAGDTIAYAFTVTNTGTVTLTDVTITDPKVTVSGGPLASLAAGASDTTSFTASYTLTQADVDAGSVSNTATVSAKDPSNAAVSDTSGTAPGNDTATVTPL</sequence>
<comment type="caution">
    <text evidence="3">The sequence shown here is derived from an EMBL/GenBank/DDBJ whole genome shotgun (WGS) entry which is preliminary data.</text>
</comment>
<dbReference type="Gene3D" id="2.60.40.10">
    <property type="entry name" value="Immunoglobulins"/>
    <property type="match status" value="2"/>
</dbReference>
<feature type="compositionally biased region" description="Polar residues" evidence="1">
    <location>
        <begin position="38"/>
        <end position="51"/>
    </location>
</feature>